<dbReference type="AlphaFoldDB" id="A0A6A7BCZ2"/>
<gene>
    <name evidence="1" type="ORF">T440DRAFT_392126</name>
</gene>
<dbReference type="OrthoDB" id="5379420at2759"/>
<evidence type="ECO:0000313" key="2">
    <source>
        <dbReference type="Proteomes" id="UP000799423"/>
    </source>
</evidence>
<dbReference type="InterPro" id="IPR011990">
    <property type="entry name" value="TPR-like_helical_dom_sf"/>
</dbReference>
<dbReference type="EMBL" id="MU006298">
    <property type="protein sequence ID" value="KAF2852597.1"/>
    <property type="molecule type" value="Genomic_DNA"/>
</dbReference>
<proteinExistence type="predicted"/>
<accession>A0A6A7BCZ2</accession>
<evidence type="ECO:0000313" key="1">
    <source>
        <dbReference type="EMBL" id="KAF2852597.1"/>
    </source>
</evidence>
<keyword evidence="2" id="KW-1185">Reference proteome</keyword>
<protein>
    <recommendedName>
        <fullName evidence="3">HCP-like protein</fullName>
    </recommendedName>
</protein>
<evidence type="ECO:0008006" key="3">
    <source>
        <dbReference type="Google" id="ProtNLM"/>
    </source>
</evidence>
<name>A0A6A7BCZ2_9PLEO</name>
<organism evidence="1 2">
    <name type="scientific">Plenodomus tracheiphilus IPT5</name>
    <dbReference type="NCBI Taxonomy" id="1408161"/>
    <lineage>
        <taxon>Eukaryota</taxon>
        <taxon>Fungi</taxon>
        <taxon>Dikarya</taxon>
        <taxon>Ascomycota</taxon>
        <taxon>Pezizomycotina</taxon>
        <taxon>Dothideomycetes</taxon>
        <taxon>Pleosporomycetidae</taxon>
        <taxon>Pleosporales</taxon>
        <taxon>Pleosporineae</taxon>
        <taxon>Leptosphaeriaceae</taxon>
        <taxon>Plenodomus</taxon>
    </lineage>
</organism>
<dbReference type="Gene3D" id="1.25.40.10">
    <property type="entry name" value="Tetratricopeptide repeat domain"/>
    <property type="match status" value="1"/>
</dbReference>
<sequence>MLRPARTAASRPVCNLCSARSLVQIAPWIRTVQVSTATNGDKGLCKTTTWRRCYATRRLDVVKLRADVDQRSRDGFYRLSKSQGSLQLEADKANAIYKDFLAHESKYDHGGHVIRLAKKYACAIEDITDIALVTYKIPDLDDAEKIRQIPASQHKPTAGLMLRGCAQAGDPSAIVHILTAVYTNSIGSDDAARRIASLFPQSEIAKYRSTLDKLCSTSEKITLGPDCLTLQGLFLEKEGQKQKAREAFELAINRSHLQPVAGTKNPLLLPLIAPWNALSYMLASDKDPTVQAQAKKYFLLGAQEADDPLSCYEVTKYEPRTSTNWLRFTSKAAASGHRQAAVNLAEFYQELGKDAKPKLESSGLRDTLDWLLGWKPDSAAALAQEWFQVASNLGHKPSMLQLANYCESVGNQEQAVDYLRRILEPPKSSSQVEEWPQVVQQAQRRLASKRMLPT</sequence>
<dbReference type="Proteomes" id="UP000799423">
    <property type="component" value="Unassembled WGS sequence"/>
</dbReference>
<reference evidence="1" key="1">
    <citation type="submission" date="2020-01" db="EMBL/GenBank/DDBJ databases">
        <authorList>
            <consortium name="DOE Joint Genome Institute"/>
            <person name="Haridas S."/>
            <person name="Albert R."/>
            <person name="Binder M."/>
            <person name="Bloem J."/>
            <person name="Labutti K."/>
            <person name="Salamov A."/>
            <person name="Andreopoulos B."/>
            <person name="Baker S.E."/>
            <person name="Barry K."/>
            <person name="Bills G."/>
            <person name="Bluhm B.H."/>
            <person name="Cannon C."/>
            <person name="Castanera R."/>
            <person name="Culley D.E."/>
            <person name="Daum C."/>
            <person name="Ezra D."/>
            <person name="Gonzalez J.B."/>
            <person name="Henrissat B."/>
            <person name="Kuo A."/>
            <person name="Liang C."/>
            <person name="Lipzen A."/>
            <person name="Lutzoni F."/>
            <person name="Magnuson J."/>
            <person name="Mondo S."/>
            <person name="Nolan M."/>
            <person name="Ohm R."/>
            <person name="Pangilinan J."/>
            <person name="Park H.-J."/>
            <person name="Ramirez L."/>
            <person name="Alfaro M."/>
            <person name="Sun H."/>
            <person name="Tritt A."/>
            <person name="Yoshinaga Y."/>
            <person name="Zwiers L.-H."/>
            <person name="Turgeon B.G."/>
            <person name="Goodwin S.B."/>
            <person name="Spatafora J.W."/>
            <person name="Crous P.W."/>
            <person name="Grigoriev I.V."/>
        </authorList>
    </citation>
    <scope>NUCLEOTIDE SEQUENCE</scope>
    <source>
        <strain evidence="1">IPT5</strain>
    </source>
</reference>